<gene>
    <name evidence="1" type="ORF">Tci_054149</name>
</gene>
<proteinExistence type="predicted"/>
<accession>A0A6L2N7H6</accession>
<comment type="caution">
    <text evidence="1">The sequence shown here is derived from an EMBL/GenBank/DDBJ whole genome shotgun (WGS) entry which is preliminary data.</text>
</comment>
<dbReference type="EMBL" id="BKCJ010008429">
    <property type="protein sequence ID" value="GEU82171.1"/>
    <property type="molecule type" value="Genomic_DNA"/>
</dbReference>
<dbReference type="AlphaFoldDB" id="A0A6L2N7H6"/>
<name>A0A6L2N7H6_TANCI</name>
<organism evidence="1">
    <name type="scientific">Tanacetum cinerariifolium</name>
    <name type="common">Dalmatian daisy</name>
    <name type="synonym">Chrysanthemum cinerariifolium</name>
    <dbReference type="NCBI Taxonomy" id="118510"/>
    <lineage>
        <taxon>Eukaryota</taxon>
        <taxon>Viridiplantae</taxon>
        <taxon>Streptophyta</taxon>
        <taxon>Embryophyta</taxon>
        <taxon>Tracheophyta</taxon>
        <taxon>Spermatophyta</taxon>
        <taxon>Magnoliopsida</taxon>
        <taxon>eudicotyledons</taxon>
        <taxon>Gunneridae</taxon>
        <taxon>Pentapetalae</taxon>
        <taxon>asterids</taxon>
        <taxon>campanulids</taxon>
        <taxon>Asterales</taxon>
        <taxon>Asteraceae</taxon>
        <taxon>Asteroideae</taxon>
        <taxon>Anthemideae</taxon>
        <taxon>Anthemidinae</taxon>
        <taxon>Tanacetum</taxon>
    </lineage>
</organism>
<protein>
    <recommendedName>
        <fullName evidence="2">Reverse transcriptase domain-containing protein</fullName>
    </recommendedName>
</protein>
<sequence length="247" mass="28536">MSSLEAPECFDIKTDLKEIEYLLHHDPIKDIDSSLKDSIDQSNLVNLNDNFVDSMLEMFTDEYALDYSPPSLFDEYDDDLFEVESDIKNVYDDHFDSKGEKIRESKLLIDELDLPCDYLPPFEYDSFLSEDFSIVNALPLTNNEDKLAISNASLMPEDFDPPLYELPFFKEVPRLSVWYAAIIDILITLLPEPNVLTTWSQNPSRTFDVQVTFVKWHNPVDSLSSKYSILLNIPSVHVKSHRHPFGK</sequence>
<evidence type="ECO:0000313" key="1">
    <source>
        <dbReference type="EMBL" id="GEU82171.1"/>
    </source>
</evidence>
<reference evidence="1" key="1">
    <citation type="journal article" date="2019" name="Sci. Rep.">
        <title>Draft genome of Tanacetum cinerariifolium, the natural source of mosquito coil.</title>
        <authorList>
            <person name="Yamashiro T."/>
            <person name="Shiraishi A."/>
            <person name="Satake H."/>
            <person name="Nakayama K."/>
        </authorList>
    </citation>
    <scope>NUCLEOTIDE SEQUENCE</scope>
</reference>
<evidence type="ECO:0008006" key="2">
    <source>
        <dbReference type="Google" id="ProtNLM"/>
    </source>
</evidence>